<reference evidence="3" key="1">
    <citation type="submission" date="2020-04" db="EMBL/GenBank/DDBJ databases">
        <title>Draft genome resource of the tomato pathogen Pseudocercospora fuligena.</title>
        <authorList>
            <person name="Zaccaron A."/>
        </authorList>
    </citation>
    <scope>NUCLEOTIDE SEQUENCE</scope>
    <source>
        <strain evidence="3">PF001</strain>
    </source>
</reference>
<feature type="region of interest" description="Disordered" evidence="2">
    <location>
        <begin position="112"/>
        <end position="156"/>
    </location>
</feature>
<dbReference type="Proteomes" id="UP000660729">
    <property type="component" value="Unassembled WGS sequence"/>
</dbReference>
<feature type="coiled-coil region" evidence="1">
    <location>
        <begin position="317"/>
        <end position="351"/>
    </location>
</feature>
<keyword evidence="4" id="KW-1185">Reference proteome</keyword>
<proteinExistence type="predicted"/>
<evidence type="ECO:0000313" key="4">
    <source>
        <dbReference type="Proteomes" id="UP000660729"/>
    </source>
</evidence>
<evidence type="ECO:0000256" key="1">
    <source>
        <dbReference type="SAM" id="Coils"/>
    </source>
</evidence>
<name>A0A8H6RS87_9PEZI</name>
<keyword evidence="1" id="KW-0175">Coiled coil</keyword>
<evidence type="ECO:0000313" key="3">
    <source>
        <dbReference type="EMBL" id="KAF7195968.1"/>
    </source>
</evidence>
<feature type="compositionally biased region" description="Acidic residues" evidence="2">
    <location>
        <begin position="112"/>
        <end position="129"/>
    </location>
</feature>
<evidence type="ECO:0000256" key="2">
    <source>
        <dbReference type="SAM" id="MobiDB-lite"/>
    </source>
</evidence>
<organism evidence="3 4">
    <name type="scientific">Pseudocercospora fuligena</name>
    <dbReference type="NCBI Taxonomy" id="685502"/>
    <lineage>
        <taxon>Eukaryota</taxon>
        <taxon>Fungi</taxon>
        <taxon>Dikarya</taxon>
        <taxon>Ascomycota</taxon>
        <taxon>Pezizomycotina</taxon>
        <taxon>Dothideomycetes</taxon>
        <taxon>Dothideomycetidae</taxon>
        <taxon>Mycosphaerellales</taxon>
        <taxon>Mycosphaerellaceae</taxon>
        <taxon>Pseudocercospora</taxon>
    </lineage>
</organism>
<protein>
    <submittedName>
        <fullName evidence="3">Uncharacterized protein</fullName>
    </submittedName>
</protein>
<sequence length="454" mass="51990">MSNRVYNHEAIGEYFRSGGNSKLIDTPTKLNKIYAIAFIDDPPEDGTREVQIKLLTNLLSSLMGAKYKNAVNVDYGEFRTKKDFIAAAANEYLEGKSKGKKKIVRFQPQEVVDVESQEDEEVQEQEQEQEYTSSANEDAEMADANIDDDDGTNSMISEGEFNEFVASIREDLYNREKAIEQRELDLQAAEAEQRKTAAALEKDLKTCASKLENSKAAERKQRQSTAELQIKLDGVQRRETQVLVREEQIMKQTKDLFKQQDDVSKREEDVTKREEDVTKREDGVLKREEGVLKRENNVGKQEKEVERKLKSSGIEEVEKIHEKLKEKEATLEEWEDLLEKREDELETREDIASGCTMQIYDFLLPVHVQARLKAVRDFGTEETEKLMKLEVQDLAAAHREEMFKILRAVEDKLEKGYLIAAHKQTSALLKVMVGVLGQVDPDPAGKKFRSLTTE</sequence>
<dbReference type="EMBL" id="JABCIY010000033">
    <property type="protein sequence ID" value="KAF7195968.1"/>
    <property type="molecule type" value="Genomic_DNA"/>
</dbReference>
<gene>
    <name evidence="3" type="ORF">HII31_02730</name>
</gene>
<comment type="caution">
    <text evidence="3">The sequence shown here is derived from an EMBL/GenBank/DDBJ whole genome shotgun (WGS) entry which is preliminary data.</text>
</comment>
<feature type="compositionally biased region" description="Acidic residues" evidence="2">
    <location>
        <begin position="137"/>
        <end position="151"/>
    </location>
</feature>
<accession>A0A8H6RS87</accession>
<dbReference type="OrthoDB" id="3649154at2759"/>
<dbReference type="AlphaFoldDB" id="A0A8H6RS87"/>